<protein>
    <submittedName>
        <fullName evidence="3">Uncharacterized protein</fullName>
    </submittedName>
</protein>
<proteinExistence type="predicted"/>
<keyword evidence="5" id="KW-1185">Reference proteome</keyword>
<gene>
    <name evidence="3" type="ORF">POVWA1_078020</name>
    <name evidence="2" type="ORF">POVWA2_016050</name>
</gene>
<evidence type="ECO:0000313" key="2">
    <source>
        <dbReference type="EMBL" id="SBT33710.1"/>
    </source>
</evidence>
<dbReference type="EMBL" id="FLRD01001153">
    <property type="protein sequence ID" value="SBT56716.1"/>
    <property type="molecule type" value="Genomic_DNA"/>
</dbReference>
<evidence type="ECO:0000313" key="3">
    <source>
        <dbReference type="EMBL" id="SBT56716.1"/>
    </source>
</evidence>
<evidence type="ECO:0000256" key="1">
    <source>
        <dbReference type="SAM" id="Phobius"/>
    </source>
</evidence>
<sequence>MKKDQGKEEVKECCENYPNFNEDAKNWFYSKIGRNKMMHMQQKYQSFLKSYEDRKKNVTEKYNIKKYLSFLTNFLILFFVTFDFCYNIMKIIFKKVFSFYHNPLHSIQNSKIFLKKNVINFTKSVSKYKELLLKSILFVLREKKKIAKEVKNICSFLFKLSNFYFFKLLETVYQYLHFRYCDIFRSNKIFKVFT</sequence>
<reference evidence="4 5" key="1">
    <citation type="submission" date="2016-05" db="EMBL/GenBank/DDBJ databases">
        <authorList>
            <person name="Naeem Raeece"/>
        </authorList>
    </citation>
    <scope>NUCLEOTIDE SEQUENCE [LARGE SCALE GENOMIC DNA]</scope>
</reference>
<evidence type="ECO:0000313" key="4">
    <source>
        <dbReference type="Proteomes" id="UP000078550"/>
    </source>
</evidence>
<name>A0A1A9AKK0_PLAOA</name>
<evidence type="ECO:0000313" key="5">
    <source>
        <dbReference type="Proteomes" id="UP000078555"/>
    </source>
</evidence>
<dbReference type="EMBL" id="FLRE01000066">
    <property type="protein sequence ID" value="SBT33710.1"/>
    <property type="molecule type" value="Genomic_DNA"/>
</dbReference>
<dbReference type="Proteomes" id="UP000078555">
    <property type="component" value="Unassembled WGS sequence"/>
</dbReference>
<reference evidence="3" key="2">
    <citation type="submission" date="2016-05" db="EMBL/GenBank/DDBJ databases">
        <authorList>
            <person name="Lavstsen T."/>
            <person name="Jespersen J.S."/>
        </authorList>
    </citation>
    <scope>NUCLEOTIDE SEQUENCE [LARGE SCALE GENOMIC DNA]</scope>
</reference>
<accession>A0A1A9AKK0</accession>
<organism evidence="3 5">
    <name type="scientific">Plasmodium ovale wallikeri</name>
    <dbReference type="NCBI Taxonomy" id="864142"/>
    <lineage>
        <taxon>Eukaryota</taxon>
        <taxon>Sar</taxon>
        <taxon>Alveolata</taxon>
        <taxon>Apicomplexa</taxon>
        <taxon>Aconoidasida</taxon>
        <taxon>Haemosporida</taxon>
        <taxon>Plasmodiidae</taxon>
        <taxon>Plasmodium</taxon>
        <taxon>Plasmodium (Plasmodium)</taxon>
    </lineage>
</organism>
<dbReference type="Proteomes" id="UP000078550">
    <property type="component" value="Unassembled WGS sequence"/>
</dbReference>
<keyword evidence="1" id="KW-1133">Transmembrane helix</keyword>
<keyword evidence="1" id="KW-0472">Membrane</keyword>
<keyword evidence="1" id="KW-0812">Transmembrane</keyword>
<dbReference type="AlphaFoldDB" id="A0A1A9AKK0"/>
<feature type="transmembrane region" description="Helical" evidence="1">
    <location>
        <begin position="67"/>
        <end position="86"/>
    </location>
</feature>